<reference evidence="1" key="1">
    <citation type="submission" date="2021-06" db="EMBL/GenBank/DDBJ databases">
        <authorList>
            <person name="Kallberg Y."/>
            <person name="Tangrot J."/>
            <person name="Rosling A."/>
        </authorList>
    </citation>
    <scope>NUCLEOTIDE SEQUENCE</scope>
    <source>
        <strain evidence="1">AU212A</strain>
    </source>
</reference>
<sequence>LSVEIADSDKLWKVIQKVWIEIDMKYINKLIKSVSQYVNDIYKAIRVIQYSRL</sequence>
<keyword evidence="2" id="KW-1185">Reference proteome</keyword>
<accession>A0ACA9KM76</accession>
<protein>
    <submittedName>
        <fullName evidence="1">4375_t:CDS:1</fullName>
    </submittedName>
</protein>
<feature type="non-terminal residue" evidence="1">
    <location>
        <position position="1"/>
    </location>
</feature>
<proteinExistence type="predicted"/>
<gene>
    <name evidence="1" type="ORF">SCALOS_LOCUS2378</name>
</gene>
<comment type="caution">
    <text evidence="1">The sequence shown here is derived from an EMBL/GenBank/DDBJ whole genome shotgun (WGS) entry which is preliminary data.</text>
</comment>
<name>A0ACA9KM76_9GLOM</name>
<dbReference type="EMBL" id="CAJVPM010002095">
    <property type="protein sequence ID" value="CAG8479917.1"/>
    <property type="molecule type" value="Genomic_DNA"/>
</dbReference>
<dbReference type="Proteomes" id="UP000789860">
    <property type="component" value="Unassembled WGS sequence"/>
</dbReference>
<organism evidence="1 2">
    <name type="scientific">Scutellospora calospora</name>
    <dbReference type="NCBI Taxonomy" id="85575"/>
    <lineage>
        <taxon>Eukaryota</taxon>
        <taxon>Fungi</taxon>
        <taxon>Fungi incertae sedis</taxon>
        <taxon>Mucoromycota</taxon>
        <taxon>Glomeromycotina</taxon>
        <taxon>Glomeromycetes</taxon>
        <taxon>Diversisporales</taxon>
        <taxon>Gigasporaceae</taxon>
        <taxon>Scutellospora</taxon>
    </lineage>
</organism>
<evidence type="ECO:0000313" key="1">
    <source>
        <dbReference type="EMBL" id="CAG8479917.1"/>
    </source>
</evidence>
<evidence type="ECO:0000313" key="2">
    <source>
        <dbReference type="Proteomes" id="UP000789860"/>
    </source>
</evidence>